<protein>
    <recommendedName>
        <fullName evidence="5 7">Actin-related protein 2/3 complex subunit 5</fullName>
    </recommendedName>
</protein>
<evidence type="ECO:0000256" key="4">
    <source>
        <dbReference type="ARBA" id="ARBA00023212"/>
    </source>
</evidence>
<dbReference type="PIRSF" id="PIRSF039096">
    <property type="entry name" value="p16-ARC"/>
    <property type="match status" value="1"/>
</dbReference>
<dbReference type="EMBL" id="CANTUO010000001">
    <property type="protein sequence ID" value="CAI5755775.1"/>
    <property type="molecule type" value="Genomic_DNA"/>
</dbReference>
<dbReference type="GO" id="GO:0030833">
    <property type="term" value="P:regulation of actin filament polymerization"/>
    <property type="evidence" value="ECO:0007669"/>
    <property type="project" value="InterPro"/>
</dbReference>
<organism evidence="8 9">
    <name type="scientific">Candida verbasci</name>
    <dbReference type="NCBI Taxonomy" id="1227364"/>
    <lineage>
        <taxon>Eukaryota</taxon>
        <taxon>Fungi</taxon>
        <taxon>Dikarya</taxon>
        <taxon>Ascomycota</taxon>
        <taxon>Saccharomycotina</taxon>
        <taxon>Pichiomycetes</taxon>
        <taxon>Debaryomycetaceae</taxon>
        <taxon>Candida/Lodderomyces clade</taxon>
        <taxon>Candida</taxon>
    </lineage>
</organism>
<evidence type="ECO:0000256" key="6">
    <source>
        <dbReference type="ARBA" id="ARBA00060329"/>
    </source>
</evidence>
<evidence type="ECO:0000313" key="9">
    <source>
        <dbReference type="Proteomes" id="UP001152885"/>
    </source>
</evidence>
<dbReference type="InterPro" id="IPR006789">
    <property type="entry name" value="ARPC5"/>
</dbReference>
<evidence type="ECO:0000313" key="8">
    <source>
        <dbReference type="EMBL" id="CAI5755775.1"/>
    </source>
</evidence>
<dbReference type="PANTHER" id="PTHR12644">
    <property type="entry name" value="ARP2/3 COMPLEX 16 KD SUBUNIT P16-ARC"/>
    <property type="match status" value="1"/>
</dbReference>
<sequence>MNSDWRKIDIDALEPDSHLTKEELIPTNIPETTKQQIIEISQQIRSYLSSGQFQNALILGLDNVPYIAEEETKEIHSKTIFEILCSIKNNNSKLSDLKNFIIDLNDEQQDVLIKYLYKNMSTDYGQKQGGLLLQWFEKTVEVTGLGPIARYLTDRRTV</sequence>
<dbReference type="SUPFAM" id="SSF69103">
    <property type="entry name" value="Arp2/3 complex 16 kDa subunit ARPC5"/>
    <property type="match status" value="1"/>
</dbReference>
<dbReference type="GO" id="GO:0034314">
    <property type="term" value="P:Arp2/3 complex-mediated actin nucleation"/>
    <property type="evidence" value="ECO:0007669"/>
    <property type="project" value="InterPro"/>
</dbReference>
<comment type="caution">
    <text evidence="8">The sequence shown here is derived from an EMBL/GenBank/DDBJ whole genome shotgun (WGS) entry which is preliminary data.</text>
</comment>
<reference evidence="8" key="1">
    <citation type="submission" date="2022-12" db="EMBL/GenBank/DDBJ databases">
        <authorList>
            <person name="Brejova B."/>
        </authorList>
    </citation>
    <scope>NUCLEOTIDE SEQUENCE</scope>
</reference>
<evidence type="ECO:0000256" key="7">
    <source>
        <dbReference type="RuleBase" id="RU004301"/>
    </source>
</evidence>
<keyword evidence="3" id="KW-0963">Cytoplasm</keyword>
<dbReference type="GO" id="GO:0044396">
    <property type="term" value="P:actin cortical patch organization"/>
    <property type="evidence" value="ECO:0007669"/>
    <property type="project" value="UniProtKB-ARBA"/>
</dbReference>
<keyword evidence="9" id="KW-1185">Reference proteome</keyword>
<comment type="subcellular location">
    <subcellularLocation>
        <location evidence="1">Cytoplasm</location>
        <location evidence="1">Cytoskeleton</location>
    </subcellularLocation>
</comment>
<gene>
    <name evidence="8" type="ORF">CANVERA_P0291</name>
</gene>
<dbReference type="FunFam" id="1.25.40.190:FF:000003">
    <property type="entry name" value="Actin-related protein 2/3 complex subunit 5"/>
    <property type="match status" value="1"/>
</dbReference>
<proteinExistence type="inferred from homology"/>
<keyword evidence="4 7" id="KW-0206">Cytoskeleton</keyword>
<comment type="similarity">
    <text evidence="2 7">Belongs to the ARPC5 family.</text>
</comment>
<dbReference type="Proteomes" id="UP001152885">
    <property type="component" value="Unassembled WGS sequence"/>
</dbReference>
<dbReference type="InterPro" id="IPR036743">
    <property type="entry name" value="ARPC5_sf"/>
</dbReference>
<evidence type="ECO:0000256" key="1">
    <source>
        <dbReference type="ARBA" id="ARBA00004245"/>
    </source>
</evidence>
<evidence type="ECO:0000256" key="5">
    <source>
        <dbReference type="ARBA" id="ARBA00040214"/>
    </source>
</evidence>
<evidence type="ECO:0000256" key="2">
    <source>
        <dbReference type="ARBA" id="ARBA00006084"/>
    </source>
</evidence>
<evidence type="ECO:0000256" key="3">
    <source>
        <dbReference type="ARBA" id="ARBA00022490"/>
    </source>
</evidence>
<dbReference type="AlphaFoldDB" id="A0A9W4X899"/>
<accession>A0A9W4X899</accession>
<dbReference type="Pfam" id="PF04699">
    <property type="entry name" value="P16-Arc"/>
    <property type="match status" value="1"/>
</dbReference>
<comment type="function">
    <text evidence="7">Functions as component of the Arp2/3 complex which is involved in regulation of actin polymerization and together with an activating nucleation-promoting factor (NPF) mediates the formation of branched actin networks. Arp2/3 complex plays a critical role in the control of cell morphogenesis via the modulation of cell polarity development.</text>
</comment>
<dbReference type="GO" id="GO:0005885">
    <property type="term" value="C:Arp2/3 protein complex"/>
    <property type="evidence" value="ECO:0007669"/>
    <property type="project" value="InterPro"/>
</dbReference>
<dbReference type="OrthoDB" id="429520at2759"/>
<dbReference type="Gene3D" id="1.25.40.190">
    <property type="entry name" value="Actin-related protein 2/3 complex subunit 5"/>
    <property type="match status" value="1"/>
</dbReference>
<name>A0A9W4X899_9ASCO</name>
<comment type="function">
    <text evidence="6">Functions as a component of the Arp2/3 complex which is involved in regulation of actin polymerization and together with an activating nucleation-promoting factor (NPF) mediates the formation of branched actin networks.</text>
</comment>